<feature type="domain" description="Tail sheath protein C-terminal" evidence="2">
    <location>
        <begin position="1"/>
        <end position="60"/>
    </location>
</feature>
<proteinExistence type="inferred from homology"/>
<comment type="similarity">
    <text evidence="1">Belongs to the myoviridae tail sheath protein family.</text>
</comment>
<dbReference type="AlphaFoldDB" id="A0A376IYV9"/>
<gene>
    <name evidence="3" type="ORF">NCTC12121_03600</name>
</gene>
<evidence type="ECO:0000259" key="2">
    <source>
        <dbReference type="Pfam" id="PF17482"/>
    </source>
</evidence>
<evidence type="ECO:0000313" key="4">
    <source>
        <dbReference type="Proteomes" id="UP000255248"/>
    </source>
</evidence>
<organism evidence="3 4">
    <name type="scientific">Edwardsiella hoshinae</name>
    <dbReference type="NCBI Taxonomy" id="93378"/>
    <lineage>
        <taxon>Bacteria</taxon>
        <taxon>Pseudomonadati</taxon>
        <taxon>Pseudomonadota</taxon>
        <taxon>Gammaproteobacteria</taxon>
        <taxon>Enterobacterales</taxon>
        <taxon>Hafniaceae</taxon>
        <taxon>Edwardsiella</taxon>
    </lineage>
</organism>
<name>A0A376IYV9_9GAMM</name>
<evidence type="ECO:0000256" key="1">
    <source>
        <dbReference type="ARBA" id="ARBA00008005"/>
    </source>
</evidence>
<sequence>MKSELLDVLLKLEEEEILENVMANKNKLLVERNGKDANRLDAVIPADVVNGLHVFAGRVDLYL</sequence>
<dbReference type="Pfam" id="PF17482">
    <property type="entry name" value="Phage_sheath_1C"/>
    <property type="match status" value="1"/>
</dbReference>
<protein>
    <submittedName>
        <fullName evidence="3">Mu-like prophage tail sheath protein gpL</fullName>
    </submittedName>
</protein>
<dbReference type="EMBL" id="UFXZ01000003">
    <property type="protein sequence ID" value="STE53315.1"/>
    <property type="molecule type" value="Genomic_DNA"/>
</dbReference>
<dbReference type="Proteomes" id="UP000255248">
    <property type="component" value="Unassembled WGS sequence"/>
</dbReference>
<evidence type="ECO:0000313" key="3">
    <source>
        <dbReference type="EMBL" id="STE53315.1"/>
    </source>
</evidence>
<dbReference type="InterPro" id="IPR020287">
    <property type="entry name" value="Tail_sheath_C"/>
</dbReference>
<reference evidence="3 4" key="1">
    <citation type="submission" date="2018-06" db="EMBL/GenBank/DDBJ databases">
        <authorList>
            <consortium name="Pathogen Informatics"/>
            <person name="Doyle S."/>
        </authorList>
    </citation>
    <scope>NUCLEOTIDE SEQUENCE [LARGE SCALE GENOMIC DNA]</scope>
    <source>
        <strain evidence="3 4">NCTC12121</strain>
    </source>
</reference>
<accession>A0A376IYV9</accession>